<dbReference type="GO" id="GO:1990904">
    <property type="term" value="C:ribonucleoprotein complex"/>
    <property type="evidence" value="ECO:0007669"/>
    <property type="project" value="UniProtKB-KW"/>
</dbReference>
<sequence length="147" mass="16620">MGFIIKPVVTEKMTKITDKSSESKKFSTRSEKIAKANNAEKEVRSYIVKSKAHPEGVKKEKTVYTYTKEAQPKYGFICKPEANKLEIKKEIESLYNVTVVDVNTVRYAGKRQARYTKAGLVKGQKNAFKKAIVTLKAGDTIDFYSNI</sequence>
<protein>
    <recommendedName>
        <fullName evidence="4">Large ribosomal subunit protein uL23</fullName>
    </recommendedName>
</protein>
<dbReference type="InterPro" id="IPR012678">
    <property type="entry name" value="Ribosomal_uL23/eL15/eS24_sf"/>
</dbReference>
<dbReference type="InterPro" id="IPR012677">
    <property type="entry name" value="Nucleotide-bd_a/b_plait_sf"/>
</dbReference>
<keyword evidence="4" id="KW-0699">rRNA-binding</keyword>
<dbReference type="InterPro" id="IPR013025">
    <property type="entry name" value="Ribosomal_uL23-like"/>
</dbReference>
<evidence type="ECO:0000256" key="4">
    <source>
        <dbReference type="HAMAP-Rule" id="MF_01369"/>
    </source>
</evidence>
<dbReference type="Gene3D" id="3.30.70.330">
    <property type="match status" value="1"/>
</dbReference>
<dbReference type="GeneID" id="78530967"/>
<evidence type="ECO:0000313" key="6">
    <source>
        <dbReference type="Proteomes" id="UP000029525"/>
    </source>
</evidence>
<dbReference type="GO" id="GO:0005840">
    <property type="term" value="C:ribosome"/>
    <property type="evidence" value="ECO:0007669"/>
    <property type="project" value="UniProtKB-KW"/>
</dbReference>
<dbReference type="OrthoDB" id="9797862at2"/>
<comment type="function">
    <text evidence="4">One of the early assembly proteins it binds 23S rRNA. One of the proteins that surrounds the polypeptide exit tunnel on the outside of the ribosome. Forms the main docking site for trigger factor binding to the ribosome.</text>
</comment>
<reference evidence="5 6" key="1">
    <citation type="submission" date="2014-07" db="EMBL/GenBank/DDBJ databases">
        <authorList>
            <person name="McCorrison J."/>
            <person name="Sanka R."/>
            <person name="Torralba M."/>
            <person name="Gillis M."/>
            <person name="Haft D.H."/>
            <person name="Methe B."/>
            <person name="Sutton G."/>
            <person name="Nelson K.E."/>
        </authorList>
    </citation>
    <scope>NUCLEOTIDE SEQUENCE [LARGE SCALE GENOMIC DNA]</scope>
    <source>
        <strain evidence="5 6">DNF00320</strain>
    </source>
</reference>
<accession>A0A096AEC8</accession>
<dbReference type="GO" id="GO:0019843">
    <property type="term" value="F:rRNA binding"/>
    <property type="evidence" value="ECO:0007669"/>
    <property type="project" value="UniProtKB-UniRule"/>
</dbReference>
<comment type="similarity">
    <text evidence="1 4">Belongs to the universal ribosomal protein uL23 family.</text>
</comment>
<gene>
    <name evidence="4" type="primary">rplW</name>
    <name evidence="5" type="ORF">HMPREF0647_02775</name>
</gene>
<dbReference type="Pfam" id="PF00276">
    <property type="entry name" value="Ribosomal_L23"/>
    <property type="match status" value="1"/>
</dbReference>
<dbReference type="NCBIfam" id="NF004363">
    <property type="entry name" value="PRK05738.2-4"/>
    <property type="match status" value="1"/>
</dbReference>
<name>A0A096AEC8_9BACT</name>
<evidence type="ECO:0000256" key="3">
    <source>
        <dbReference type="ARBA" id="ARBA00023274"/>
    </source>
</evidence>
<dbReference type="GO" id="GO:0006412">
    <property type="term" value="P:translation"/>
    <property type="evidence" value="ECO:0007669"/>
    <property type="project" value="UniProtKB-UniRule"/>
</dbReference>
<keyword evidence="4" id="KW-0694">RNA-binding</keyword>
<dbReference type="GO" id="GO:0003735">
    <property type="term" value="F:structural constituent of ribosome"/>
    <property type="evidence" value="ECO:0007669"/>
    <property type="project" value="InterPro"/>
</dbReference>
<comment type="caution">
    <text evidence="5">The sequence shown here is derived from an EMBL/GenBank/DDBJ whole genome shotgun (WGS) entry which is preliminary data.</text>
</comment>
<evidence type="ECO:0000256" key="1">
    <source>
        <dbReference type="ARBA" id="ARBA00006700"/>
    </source>
</evidence>
<comment type="subunit">
    <text evidence="4">Part of the 50S ribosomal subunit. Contacts protein L29, and trigger factor when it is bound to the ribosome.</text>
</comment>
<keyword evidence="3 4" id="KW-0687">Ribonucleoprotein</keyword>
<dbReference type="HAMAP" id="MF_01369_B">
    <property type="entry name" value="Ribosomal_uL23_B"/>
    <property type="match status" value="1"/>
</dbReference>
<keyword evidence="2 4" id="KW-0689">Ribosomal protein</keyword>
<organism evidence="5 6">
    <name type="scientific">Prevotella bivia DNF00320</name>
    <dbReference type="NCBI Taxonomy" id="1401068"/>
    <lineage>
        <taxon>Bacteria</taxon>
        <taxon>Pseudomonadati</taxon>
        <taxon>Bacteroidota</taxon>
        <taxon>Bacteroidia</taxon>
        <taxon>Bacteroidales</taxon>
        <taxon>Prevotellaceae</taxon>
        <taxon>Prevotella</taxon>
    </lineage>
</organism>
<dbReference type="SUPFAM" id="SSF54189">
    <property type="entry name" value="Ribosomal proteins S24e, L23 and L15e"/>
    <property type="match status" value="1"/>
</dbReference>
<evidence type="ECO:0000313" key="5">
    <source>
        <dbReference type="EMBL" id="KGF45260.1"/>
    </source>
</evidence>
<dbReference type="RefSeq" id="WP_004335818.1">
    <property type="nucleotide sequence ID" value="NZ_JRNQ01000017.1"/>
</dbReference>
<evidence type="ECO:0000256" key="2">
    <source>
        <dbReference type="ARBA" id="ARBA00022980"/>
    </source>
</evidence>
<dbReference type="EMBL" id="JRNQ01000017">
    <property type="protein sequence ID" value="KGF45260.1"/>
    <property type="molecule type" value="Genomic_DNA"/>
</dbReference>
<dbReference type="Proteomes" id="UP000029525">
    <property type="component" value="Unassembled WGS sequence"/>
</dbReference>
<proteinExistence type="inferred from homology"/>
<dbReference type="AlphaFoldDB" id="A0A096AEC8"/>